<accession>A0A1H7VTP8</accession>
<organism evidence="2 3">
    <name type="scientific">Chitinophaga rupis</name>
    <dbReference type="NCBI Taxonomy" id="573321"/>
    <lineage>
        <taxon>Bacteria</taxon>
        <taxon>Pseudomonadati</taxon>
        <taxon>Bacteroidota</taxon>
        <taxon>Chitinophagia</taxon>
        <taxon>Chitinophagales</taxon>
        <taxon>Chitinophagaceae</taxon>
        <taxon>Chitinophaga</taxon>
    </lineage>
</organism>
<dbReference type="Pfam" id="PF00480">
    <property type="entry name" value="ROK"/>
    <property type="match status" value="1"/>
</dbReference>
<dbReference type="InterPro" id="IPR043129">
    <property type="entry name" value="ATPase_NBD"/>
</dbReference>
<dbReference type="InterPro" id="IPR000600">
    <property type="entry name" value="ROK"/>
</dbReference>
<sequence length="293" mass="31381">MEQSNALNSRHPVVLGADIGGSHITTALIDQQCRTLVPGSFHREQVNAQGTAPEIIQAWGRVMRLSMQAAAGVQQIGIAMPGPFKYEEGISLIKGLHKYEALYGLNVKDLLAQELQLPASHIKMANDAQCFLQGELYNGAAKGRLNAMGFTLGTGFGSAIAENGIVRDAAFFDTPFLASRAEEYFCARWIMQRYRELSGQTAKNVKAIADVAQTEPAVAALFHEFGANLGTFIATLQPAPELVVLGGNIAQTFPLFKTGLLEKMQAYSLSTSFVLSALGEQASLFGAAGMLPS</sequence>
<evidence type="ECO:0000256" key="1">
    <source>
        <dbReference type="ARBA" id="ARBA00006479"/>
    </source>
</evidence>
<evidence type="ECO:0000313" key="3">
    <source>
        <dbReference type="Proteomes" id="UP000198984"/>
    </source>
</evidence>
<dbReference type="AlphaFoldDB" id="A0A1H7VTP8"/>
<comment type="similarity">
    <text evidence="1">Belongs to the ROK (NagC/XylR) family.</text>
</comment>
<dbReference type="PANTHER" id="PTHR18964">
    <property type="entry name" value="ROK (REPRESSOR, ORF, KINASE) FAMILY"/>
    <property type="match status" value="1"/>
</dbReference>
<dbReference type="SUPFAM" id="SSF53067">
    <property type="entry name" value="Actin-like ATPase domain"/>
    <property type="match status" value="1"/>
</dbReference>
<gene>
    <name evidence="2" type="ORF">SAMN04488505_103430</name>
</gene>
<dbReference type="RefSeq" id="WP_162277553.1">
    <property type="nucleotide sequence ID" value="NZ_FOBB01000003.1"/>
</dbReference>
<dbReference type="Proteomes" id="UP000198984">
    <property type="component" value="Unassembled WGS sequence"/>
</dbReference>
<keyword evidence="3" id="KW-1185">Reference proteome</keyword>
<proteinExistence type="inferred from homology"/>
<dbReference type="PANTHER" id="PTHR18964:SF149">
    <property type="entry name" value="BIFUNCTIONAL UDP-N-ACETYLGLUCOSAMINE 2-EPIMERASE_N-ACETYLMANNOSAMINE KINASE"/>
    <property type="match status" value="1"/>
</dbReference>
<name>A0A1H7VTP8_9BACT</name>
<keyword evidence="2" id="KW-0418">Kinase</keyword>
<dbReference type="Gene3D" id="3.30.420.40">
    <property type="match status" value="2"/>
</dbReference>
<dbReference type="EMBL" id="FOBB01000003">
    <property type="protein sequence ID" value="SEM12249.1"/>
    <property type="molecule type" value="Genomic_DNA"/>
</dbReference>
<keyword evidence="2" id="KW-0808">Transferase</keyword>
<evidence type="ECO:0000313" key="2">
    <source>
        <dbReference type="EMBL" id="SEM12249.1"/>
    </source>
</evidence>
<dbReference type="STRING" id="573321.SAMN04488505_103430"/>
<dbReference type="GO" id="GO:0016301">
    <property type="term" value="F:kinase activity"/>
    <property type="evidence" value="ECO:0007669"/>
    <property type="project" value="UniProtKB-KW"/>
</dbReference>
<dbReference type="OrthoDB" id="9810372at2"/>
<protein>
    <submittedName>
        <fullName evidence="2">Glucokinase</fullName>
    </submittedName>
</protein>
<reference evidence="2 3" key="1">
    <citation type="submission" date="2016-10" db="EMBL/GenBank/DDBJ databases">
        <authorList>
            <person name="de Groot N.N."/>
        </authorList>
    </citation>
    <scope>NUCLEOTIDE SEQUENCE [LARGE SCALE GENOMIC DNA]</scope>
    <source>
        <strain evidence="2 3">DSM 21039</strain>
    </source>
</reference>